<reference evidence="1" key="1">
    <citation type="journal article" date="2015" name="Nature">
        <title>Complex archaea that bridge the gap between prokaryotes and eukaryotes.</title>
        <authorList>
            <person name="Spang A."/>
            <person name="Saw J.H."/>
            <person name="Jorgensen S.L."/>
            <person name="Zaremba-Niedzwiedzka K."/>
            <person name="Martijn J."/>
            <person name="Lind A.E."/>
            <person name="van Eijk R."/>
            <person name="Schleper C."/>
            <person name="Guy L."/>
            <person name="Ettema T.J."/>
        </authorList>
    </citation>
    <scope>NUCLEOTIDE SEQUENCE</scope>
</reference>
<protein>
    <submittedName>
        <fullName evidence="1">Uncharacterized protein</fullName>
    </submittedName>
</protein>
<dbReference type="AlphaFoldDB" id="A0A0F8XEU9"/>
<dbReference type="EMBL" id="LAZR01059488">
    <property type="protein sequence ID" value="KKK67687.1"/>
    <property type="molecule type" value="Genomic_DNA"/>
</dbReference>
<accession>A0A0F8XEU9</accession>
<feature type="non-terminal residue" evidence="1">
    <location>
        <position position="62"/>
    </location>
</feature>
<proteinExistence type="predicted"/>
<comment type="caution">
    <text evidence="1">The sequence shown here is derived from an EMBL/GenBank/DDBJ whole genome shotgun (WGS) entry which is preliminary data.</text>
</comment>
<gene>
    <name evidence="1" type="ORF">LCGC14_2951590</name>
</gene>
<evidence type="ECO:0000313" key="1">
    <source>
        <dbReference type="EMBL" id="KKK67687.1"/>
    </source>
</evidence>
<organism evidence="1">
    <name type="scientific">marine sediment metagenome</name>
    <dbReference type="NCBI Taxonomy" id="412755"/>
    <lineage>
        <taxon>unclassified sequences</taxon>
        <taxon>metagenomes</taxon>
        <taxon>ecological metagenomes</taxon>
    </lineage>
</organism>
<sequence>MEAVKAMKEGKKVRRPCWKTVHKYIYCECDMIKGDDGEGYRIFRSCVEATDWKIYKEEDNWN</sequence>
<name>A0A0F8XEU9_9ZZZZ</name>